<keyword evidence="3" id="KW-0695">RNA-directed DNA polymerase</keyword>
<dbReference type="Gene3D" id="3.30.70.270">
    <property type="match status" value="1"/>
</dbReference>
<dbReference type="InterPro" id="IPR000477">
    <property type="entry name" value="RT_dom"/>
</dbReference>
<evidence type="ECO:0000313" key="3">
    <source>
        <dbReference type="EMBL" id="GJT34804.1"/>
    </source>
</evidence>
<evidence type="ECO:0000313" key="4">
    <source>
        <dbReference type="Proteomes" id="UP001151760"/>
    </source>
</evidence>
<reference evidence="3" key="1">
    <citation type="journal article" date="2022" name="Int. J. Mol. Sci.">
        <title>Draft Genome of Tanacetum Coccineum: Genomic Comparison of Closely Related Tanacetum-Family Plants.</title>
        <authorList>
            <person name="Yamashiro T."/>
            <person name="Shiraishi A."/>
            <person name="Nakayama K."/>
            <person name="Satake H."/>
        </authorList>
    </citation>
    <scope>NUCLEOTIDE SEQUENCE</scope>
</reference>
<dbReference type="InterPro" id="IPR053134">
    <property type="entry name" value="RNA-dir_DNA_polymerase"/>
</dbReference>
<protein>
    <submittedName>
        <fullName evidence="3">Reverse transcriptase domain-containing protein</fullName>
    </submittedName>
</protein>
<name>A0ABQ5D790_9ASTR</name>
<dbReference type="Proteomes" id="UP001151760">
    <property type="component" value="Unassembled WGS sequence"/>
</dbReference>
<feature type="domain" description="Reverse transcriptase" evidence="2">
    <location>
        <begin position="195"/>
        <end position="261"/>
    </location>
</feature>
<feature type="region of interest" description="Disordered" evidence="1">
    <location>
        <begin position="59"/>
        <end position="86"/>
    </location>
</feature>
<dbReference type="Pfam" id="PF00078">
    <property type="entry name" value="RVT_1"/>
    <property type="match status" value="1"/>
</dbReference>
<dbReference type="EMBL" id="BQNB010014995">
    <property type="protein sequence ID" value="GJT34804.1"/>
    <property type="molecule type" value="Genomic_DNA"/>
</dbReference>
<sequence length="413" mass="47905">MSSTPPPQEEQKGNRGNSAGNDRGCAPAKGSSMWLEMQGQTQITSLRVWIGRRKPPRSLRVTRDWSPSPGNNKPLIHTRGDGSTQGNVSRLNTFLALKRRNRAPYRLAPSEMKELSEQLKELSDKGFIRPSSSPWGAPVLFVKKKDGSFRMCIDYRELNKLTDITNLRVREEDIPNTAFRTRYGHYESCYDVWLTNAHALCLWTMNECAKPYLDKFVIVFIDDILIYSKNKQEHKEHLKIILELLKKEELYAKFSKCEFWIPKAPNPCVPERKRRFHRILRRFEEGLGRCIDADERKSEHSKAIRIVGTTKDPEWERLFGFKLGYEYCRYIPITDGQSERGQFLNLEDMLRDRQGLEKVFNKLGTSEELSSSVELQRGPEFTLGAVKGPFQEEISTPLHQDLNRRHRCCIVRP</sequence>
<dbReference type="PANTHER" id="PTHR24559">
    <property type="entry name" value="TRANSPOSON TY3-I GAG-POL POLYPROTEIN"/>
    <property type="match status" value="1"/>
</dbReference>
<dbReference type="CDD" id="cd01647">
    <property type="entry name" value="RT_LTR"/>
    <property type="match status" value="1"/>
</dbReference>
<feature type="region of interest" description="Disordered" evidence="1">
    <location>
        <begin position="1"/>
        <end position="29"/>
    </location>
</feature>
<keyword evidence="4" id="KW-1185">Reference proteome</keyword>
<dbReference type="SUPFAM" id="SSF56672">
    <property type="entry name" value="DNA/RNA polymerases"/>
    <property type="match status" value="1"/>
</dbReference>
<organism evidence="3 4">
    <name type="scientific">Tanacetum coccineum</name>
    <dbReference type="NCBI Taxonomy" id="301880"/>
    <lineage>
        <taxon>Eukaryota</taxon>
        <taxon>Viridiplantae</taxon>
        <taxon>Streptophyta</taxon>
        <taxon>Embryophyta</taxon>
        <taxon>Tracheophyta</taxon>
        <taxon>Spermatophyta</taxon>
        <taxon>Magnoliopsida</taxon>
        <taxon>eudicotyledons</taxon>
        <taxon>Gunneridae</taxon>
        <taxon>Pentapetalae</taxon>
        <taxon>asterids</taxon>
        <taxon>campanulids</taxon>
        <taxon>Asterales</taxon>
        <taxon>Asteraceae</taxon>
        <taxon>Asteroideae</taxon>
        <taxon>Anthemideae</taxon>
        <taxon>Anthemidinae</taxon>
        <taxon>Tanacetum</taxon>
    </lineage>
</organism>
<dbReference type="InterPro" id="IPR043502">
    <property type="entry name" value="DNA/RNA_pol_sf"/>
</dbReference>
<evidence type="ECO:0000259" key="2">
    <source>
        <dbReference type="Pfam" id="PF00078"/>
    </source>
</evidence>
<dbReference type="PANTHER" id="PTHR24559:SF427">
    <property type="entry name" value="RNA-DIRECTED DNA POLYMERASE"/>
    <property type="match status" value="1"/>
</dbReference>
<evidence type="ECO:0000256" key="1">
    <source>
        <dbReference type="SAM" id="MobiDB-lite"/>
    </source>
</evidence>
<gene>
    <name evidence="3" type="ORF">Tco_0925223</name>
</gene>
<reference evidence="3" key="2">
    <citation type="submission" date="2022-01" db="EMBL/GenBank/DDBJ databases">
        <authorList>
            <person name="Yamashiro T."/>
            <person name="Shiraishi A."/>
            <person name="Satake H."/>
            <person name="Nakayama K."/>
        </authorList>
    </citation>
    <scope>NUCLEOTIDE SEQUENCE</scope>
</reference>
<keyword evidence="3" id="KW-0548">Nucleotidyltransferase</keyword>
<accession>A0ABQ5D790</accession>
<dbReference type="InterPro" id="IPR043128">
    <property type="entry name" value="Rev_trsase/Diguanyl_cyclase"/>
</dbReference>
<proteinExistence type="predicted"/>
<dbReference type="Gene3D" id="3.10.10.10">
    <property type="entry name" value="HIV Type 1 Reverse Transcriptase, subunit A, domain 1"/>
    <property type="match status" value="2"/>
</dbReference>
<comment type="caution">
    <text evidence="3">The sequence shown here is derived from an EMBL/GenBank/DDBJ whole genome shotgun (WGS) entry which is preliminary data.</text>
</comment>
<dbReference type="GO" id="GO:0003964">
    <property type="term" value="F:RNA-directed DNA polymerase activity"/>
    <property type="evidence" value="ECO:0007669"/>
    <property type="project" value="UniProtKB-KW"/>
</dbReference>
<keyword evidence="3" id="KW-0808">Transferase</keyword>